<reference evidence="1 2" key="1">
    <citation type="journal article" date="2022" name="Hortic Res">
        <title>A haplotype resolved chromosomal level avocado genome allows analysis of novel avocado genes.</title>
        <authorList>
            <person name="Nath O."/>
            <person name="Fletcher S.J."/>
            <person name="Hayward A."/>
            <person name="Shaw L.M."/>
            <person name="Masouleh A.K."/>
            <person name="Furtado A."/>
            <person name="Henry R.J."/>
            <person name="Mitter N."/>
        </authorList>
    </citation>
    <scope>NUCLEOTIDE SEQUENCE [LARGE SCALE GENOMIC DNA]</scope>
    <source>
        <strain evidence="2">cv. Hass</strain>
    </source>
</reference>
<evidence type="ECO:0000313" key="2">
    <source>
        <dbReference type="Proteomes" id="UP001234297"/>
    </source>
</evidence>
<dbReference type="Proteomes" id="UP001234297">
    <property type="component" value="Chromosome 7"/>
</dbReference>
<gene>
    <name evidence="1" type="ORF">MRB53_023198</name>
</gene>
<accession>A0ACC2L945</accession>
<evidence type="ECO:0000313" key="1">
    <source>
        <dbReference type="EMBL" id="KAJ8629875.1"/>
    </source>
</evidence>
<dbReference type="EMBL" id="CM056815">
    <property type="protein sequence ID" value="KAJ8629875.1"/>
    <property type="molecule type" value="Genomic_DNA"/>
</dbReference>
<comment type="caution">
    <text evidence="1">The sequence shown here is derived from an EMBL/GenBank/DDBJ whole genome shotgun (WGS) entry which is preliminary data.</text>
</comment>
<keyword evidence="2" id="KW-1185">Reference proteome</keyword>
<name>A0ACC2L945_PERAE</name>
<protein>
    <submittedName>
        <fullName evidence="1">Uncharacterized protein</fullName>
    </submittedName>
</protein>
<proteinExistence type="predicted"/>
<sequence>MSWGRAQACPSAATTSGLTARSDSANCLPSTPSMSGLQGTSSEGVADPPTDICGSGAGASSTLALFSGLCASTTSEGPSLPESKGDSSTTMAGGSAPTSTAAGGPDWAPSIAPGPVSAAGARTSAAATGVVVGATLAPRKGSEVSPPMSPKAAADRSSATKRWPRLCNISTSDSSELDELRDALETTNFYLCRLHPVSALTVSAGSRPGDCSPDSARIPLGIATVAVSKMGTSVRTVFELMFSLGSTESIPVTRLGVMKDL</sequence>
<organism evidence="1 2">
    <name type="scientific">Persea americana</name>
    <name type="common">Avocado</name>
    <dbReference type="NCBI Taxonomy" id="3435"/>
    <lineage>
        <taxon>Eukaryota</taxon>
        <taxon>Viridiplantae</taxon>
        <taxon>Streptophyta</taxon>
        <taxon>Embryophyta</taxon>
        <taxon>Tracheophyta</taxon>
        <taxon>Spermatophyta</taxon>
        <taxon>Magnoliopsida</taxon>
        <taxon>Magnoliidae</taxon>
        <taxon>Laurales</taxon>
        <taxon>Lauraceae</taxon>
        <taxon>Persea</taxon>
    </lineage>
</organism>